<sequence>MYDDKEALVSPLDITYPQFFDQKGVYDSVENVIAMANKYQAYYQRYYYTLPFDHMLEFNKFRRQIDNSQVLLEAVSQLQGPIVFNVTSPLTVFYEVVKPKAFRQMMKQPFPQEYIEWWQFLLRELDQRQVAVISYADPTFVVELVGPKRFKNQYAPVNLAVLQAFLMGDFNACLHLHAKLLEGLEACDLIAEKECFRFEGDLVTELLKHRGQIVCQSHINELTIIKRVVIE</sequence>
<accession>A0AAJ1Q654</accession>
<name>A0AAJ1Q654_9LACT</name>
<dbReference type="Proteomes" id="UP001229251">
    <property type="component" value="Unassembled WGS sequence"/>
</dbReference>
<dbReference type="AlphaFoldDB" id="A0AAJ1Q654"/>
<proteinExistence type="predicted"/>
<comment type="caution">
    <text evidence="1">The sequence shown here is derived from an EMBL/GenBank/DDBJ whole genome shotgun (WGS) entry which is preliminary data.</text>
</comment>
<evidence type="ECO:0000313" key="2">
    <source>
        <dbReference type="Proteomes" id="UP001229251"/>
    </source>
</evidence>
<organism evidence="1 2">
    <name type="scientific">Facklamia hominis</name>
    <dbReference type="NCBI Taxonomy" id="178214"/>
    <lineage>
        <taxon>Bacteria</taxon>
        <taxon>Bacillati</taxon>
        <taxon>Bacillota</taxon>
        <taxon>Bacilli</taxon>
        <taxon>Lactobacillales</taxon>
        <taxon>Aerococcaceae</taxon>
        <taxon>Facklamia</taxon>
    </lineage>
</organism>
<evidence type="ECO:0000313" key="1">
    <source>
        <dbReference type="EMBL" id="MDK7187514.1"/>
    </source>
</evidence>
<dbReference type="RefSeq" id="WP_285065980.1">
    <property type="nucleotide sequence ID" value="NZ_JASOOE010000010.1"/>
</dbReference>
<protein>
    <submittedName>
        <fullName evidence="1">Uncharacterized protein</fullName>
    </submittedName>
</protein>
<reference evidence="1" key="1">
    <citation type="submission" date="2023-05" db="EMBL/GenBank/DDBJ databases">
        <title>Cataloging the Phylogenetic Diversity of Human Bladder Bacteria.</title>
        <authorList>
            <person name="Du J."/>
        </authorList>
    </citation>
    <scope>NUCLEOTIDE SEQUENCE</scope>
    <source>
        <strain evidence="1">UMB1231</strain>
    </source>
</reference>
<dbReference type="EMBL" id="JASOOE010000010">
    <property type="protein sequence ID" value="MDK7187514.1"/>
    <property type="molecule type" value="Genomic_DNA"/>
</dbReference>
<gene>
    <name evidence="1" type="ORF">QP433_05930</name>
</gene>